<evidence type="ECO:0000313" key="5">
    <source>
        <dbReference type="Proteomes" id="UP000232806"/>
    </source>
</evidence>
<dbReference type="OrthoDB" id="69749at2157"/>
<organism evidence="2 5">
    <name type="scientific">Methanobacterium subterraneum</name>
    <dbReference type="NCBI Taxonomy" id="59277"/>
    <lineage>
        <taxon>Archaea</taxon>
        <taxon>Methanobacteriati</taxon>
        <taxon>Methanobacteriota</taxon>
        <taxon>Methanomada group</taxon>
        <taxon>Methanobacteria</taxon>
        <taxon>Methanobacteriales</taxon>
        <taxon>Methanobacteriaceae</taxon>
        <taxon>Methanobacterium</taxon>
    </lineage>
</organism>
<dbReference type="EMBL" id="CP017766">
    <property type="protein sequence ID" value="AUB56264.1"/>
    <property type="molecule type" value="Genomic_DNA"/>
</dbReference>
<evidence type="ECO:0000313" key="2">
    <source>
        <dbReference type="EMBL" id="AUB56264.1"/>
    </source>
</evidence>
<dbReference type="EMBL" id="CP017768">
    <property type="protein sequence ID" value="AUB59840.1"/>
    <property type="molecule type" value="Genomic_DNA"/>
</dbReference>
<protein>
    <recommendedName>
        <fullName evidence="1">Bacterial repeat domain-containing protein</fullName>
    </recommendedName>
</protein>
<accession>A0A2H4VP63</accession>
<sequence>MTCHVTIRAGEHGKIIPNGEIVVSESSHVYLHALPEPGYQVQMWYVNGNQFYGGTKQFRVTAEGDKLEIKVKFSKI</sequence>
<dbReference type="Pfam" id="PF18998">
    <property type="entry name" value="Flg_new_2"/>
    <property type="match status" value="1"/>
</dbReference>
<reference evidence="4 5" key="1">
    <citation type="submission" date="2016-10" db="EMBL/GenBank/DDBJ databases">
        <title>Comparative genomics between deep and shallow subseafloor isolates.</title>
        <authorList>
            <person name="Ishii S."/>
            <person name="Miller J.R."/>
            <person name="Sutton G."/>
            <person name="Suzuki S."/>
            <person name="Methe B."/>
            <person name="Inagaki F."/>
            <person name="Imachi H."/>
        </authorList>
    </citation>
    <scope>NUCLEOTIDE SEQUENCE [LARGE SCALE GENOMIC DNA]</scope>
    <source>
        <strain evidence="3 4">A8p</strain>
        <strain evidence="2 5">MO-MB1</strain>
    </source>
</reference>
<name>A0A2H4VDU6_9EURY</name>
<dbReference type="Proteomes" id="UP000232806">
    <property type="component" value="Chromosome"/>
</dbReference>
<dbReference type="RefSeq" id="WP_100906238.1">
    <property type="nucleotide sequence ID" value="NZ_CP017766.1"/>
</dbReference>
<proteinExistence type="predicted"/>
<accession>A0A2H4VDU6</accession>
<feature type="domain" description="Bacterial repeat" evidence="1">
    <location>
        <begin position="4"/>
        <end position="62"/>
    </location>
</feature>
<dbReference type="Proteomes" id="UP000232631">
    <property type="component" value="Chromosome"/>
</dbReference>
<dbReference type="GeneID" id="35124660"/>
<gene>
    <name evidence="2" type="ORF">BK007_09725</name>
    <name evidence="3" type="ORF">BK009_03615</name>
</gene>
<evidence type="ECO:0000259" key="1">
    <source>
        <dbReference type="Pfam" id="PF18998"/>
    </source>
</evidence>
<evidence type="ECO:0000313" key="4">
    <source>
        <dbReference type="Proteomes" id="UP000232631"/>
    </source>
</evidence>
<evidence type="ECO:0000313" key="3">
    <source>
        <dbReference type="EMBL" id="AUB59840.1"/>
    </source>
</evidence>
<dbReference type="AlphaFoldDB" id="A0A2H4VDU6"/>
<keyword evidence="4" id="KW-1185">Reference proteome</keyword>
<dbReference type="KEGG" id="msub:BK009_03615"/>
<dbReference type="InterPro" id="IPR044060">
    <property type="entry name" value="Bacterial_rp_domain"/>
</dbReference>